<protein>
    <submittedName>
        <fullName evidence="1">Uncharacterized protein</fullName>
    </submittedName>
</protein>
<evidence type="ECO:0000313" key="1">
    <source>
        <dbReference type="EMBL" id="RDL44337.1"/>
    </source>
</evidence>
<dbReference type="EMBL" id="QKRA01000003">
    <property type="protein sequence ID" value="RDL44337.1"/>
    <property type="molecule type" value="Genomic_DNA"/>
</dbReference>
<dbReference type="OrthoDB" id="6106860at2"/>
<gene>
    <name evidence="1" type="ORF">DN730_07995</name>
</gene>
<proteinExistence type="predicted"/>
<sequence length="75" mass="8610">MPAPKPLNLHHLYDWRPRFDEETHQLLLQLTAEMTRLNGGDPVPKNVVLRAIAEYQLERLGPADKQKILTAIHCS</sequence>
<reference evidence="1 2" key="1">
    <citation type="submission" date="2018-06" db="EMBL/GenBank/DDBJ databases">
        <title>Marinomonas sp. YLB-05 draft genome sequence.</title>
        <authorList>
            <person name="Yu L."/>
            <person name="Tang X."/>
        </authorList>
    </citation>
    <scope>NUCLEOTIDE SEQUENCE [LARGE SCALE GENOMIC DNA]</scope>
    <source>
        <strain evidence="1 2">YLB-05</strain>
    </source>
</reference>
<evidence type="ECO:0000313" key="2">
    <source>
        <dbReference type="Proteomes" id="UP000254326"/>
    </source>
</evidence>
<organism evidence="1 2">
    <name type="scientific">Marinomonas piezotolerans</name>
    <dbReference type="NCBI Taxonomy" id="2213058"/>
    <lineage>
        <taxon>Bacteria</taxon>
        <taxon>Pseudomonadati</taxon>
        <taxon>Pseudomonadota</taxon>
        <taxon>Gammaproteobacteria</taxon>
        <taxon>Oceanospirillales</taxon>
        <taxon>Oceanospirillaceae</taxon>
        <taxon>Marinomonas</taxon>
    </lineage>
</organism>
<dbReference type="RefSeq" id="WP_115467600.1">
    <property type="nucleotide sequence ID" value="NZ_QKRA01000003.1"/>
</dbReference>
<dbReference type="AlphaFoldDB" id="A0A370U980"/>
<keyword evidence="2" id="KW-1185">Reference proteome</keyword>
<dbReference type="Proteomes" id="UP000254326">
    <property type="component" value="Unassembled WGS sequence"/>
</dbReference>
<comment type="caution">
    <text evidence="1">The sequence shown here is derived from an EMBL/GenBank/DDBJ whole genome shotgun (WGS) entry which is preliminary data.</text>
</comment>
<accession>A0A370U980</accession>
<name>A0A370U980_9GAMM</name>